<dbReference type="AlphaFoldDB" id="A0A7S2U8H5"/>
<protein>
    <recommendedName>
        <fullName evidence="3">Dipeptidase</fullName>
    </recommendedName>
</protein>
<dbReference type="PANTHER" id="PTHR12994">
    <property type="entry name" value="SECERNIN"/>
    <property type="match status" value="1"/>
</dbReference>
<dbReference type="Pfam" id="PF03577">
    <property type="entry name" value="Peptidase_C69"/>
    <property type="match status" value="2"/>
</dbReference>
<evidence type="ECO:0000256" key="1">
    <source>
        <dbReference type="ARBA" id="ARBA00005705"/>
    </source>
</evidence>
<reference evidence="2" key="1">
    <citation type="submission" date="2021-01" db="EMBL/GenBank/DDBJ databases">
        <authorList>
            <person name="Corre E."/>
            <person name="Pelletier E."/>
            <person name="Niang G."/>
            <person name="Scheremetjew M."/>
            <person name="Finn R."/>
            <person name="Kale V."/>
            <person name="Holt S."/>
            <person name="Cochrane G."/>
            <person name="Meng A."/>
            <person name="Brown T."/>
            <person name="Cohen L."/>
        </authorList>
    </citation>
    <scope>NUCLEOTIDE SEQUENCE</scope>
    <source>
        <strain evidence="2">CCMP2084</strain>
    </source>
</reference>
<dbReference type="GO" id="GO:0070004">
    <property type="term" value="F:cysteine-type exopeptidase activity"/>
    <property type="evidence" value="ECO:0007669"/>
    <property type="project" value="InterPro"/>
</dbReference>
<evidence type="ECO:0008006" key="3">
    <source>
        <dbReference type="Google" id="ProtNLM"/>
    </source>
</evidence>
<accession>A0A7S2U8H5</accession>
<dbReference type="InterPro" id="IPR005322">
    <property type="entry name" value="Peptidase_C69"/>
</dbReference>
<dbReference type="GO" id="GO:0006508">
    <property type="term" value="P:proteolysis"/>
    <property type="evidence" value="ECO:0007669"/>
    <property type="project" value="InterPro"/>
</dbReference>
<name>A0A7S2U8H5_9STRA</name>
<sequence length="705" mass="76742">MGIYRNDRLSVVPIVAACALALLLTPTYACTTIVVGKDATVDGSVLASHSNDGEGSTDPRLVLIPASDWPPNSERPVFFSPESFPRYVGSARASVPVEAYQGGPTSEDFEPICSIPQVPHTFKYFEETYGAANERQLGIAESTCSGVFGAAPKGITYPGYGTGKACLSVDALTQIAMERHSKARDAIREIGSLAVEHGFYGAGLFEGSAESLIVTDAQEAWIFHILPDPTGASAIWAAQKVPDDSFAVVPNVFIIREIDLSDADHQTGNFMFSHSVFAVASDLGWWNIGKPLDFTAIYSDGEYAHKYYSGRRTWGVFSLFAPSLDVPADYEEWRISDPYPFAARPDKKVGVADVAKAMRSFYEGTEYSQAGDTSGLNLAGGPWKSPDHVAGNNSTVLSKDGGNWERTIGLYRSSDTYIVQSRSWLPDATGGVLWYGAYAAPYSSYVPFAVGMSTLPQVTLGHHMSLDKSTLFWANRYLGNYVQLKWTSMMEEVQDFQHQTMNQALKLQAKVDTHSTNSESDRIDMIEAMQLYADFSVQIVSLTWDLCDHLMFKYADGQIHLTQSALGTSTRPRTYDNKGITTRDAALIDQPGYHADWLEAVGYFDGPPAPPSCADMGWRCGHEPEHQVPKSIVRGTKRDSSIHPSNLTNAWQSYTRLKIKAKDAGIASCHSIGDVAAALGGVCGSESILHEEGNIRGTILGGKVS</sequence>
<organism evidence="2">
    <name type="scientific">Attheya septentrionalis</name>
    <dbReference type="NCBI Taxonomy" id="420275"/>
    <lineage>
        <taxon>Eukaryota</taxon>
        <taxon>Sar</taxon>
        <taxon>Stramenopiles</taxon>
        <taxon>Ochrophyta</taxon>
        <taxon>Bacillariophyta</taxon>
        <taxon>Coscinodiscophyceae</taxon>
        <taxon>Chaetocerotophycidae</taxon>
        <taxon>Chaetocerotales</taxon>
        <taxon>Attheyaceae</taxon>
        <taxon>Attheya</taxon>
    </lineage>
</organism>
<dbReference type="GO" id="GO:0016805">
    <property type="term" value="F:dipeptidase activity"/>
    <property type="evidence" value="ECO:0007669"/>
    <property type="project" value="InterPro"/>
</dbReference>
<evidence type="ECO:0000313" key="2">
    <source>
        <dbReference type="EMBL" id="CAD9811845.1"/>
    </source>
</evidence>
<proteinExistence type="inferred from homology"/>
<dbReference type="EMBL" id="HBHQ01005478">
    <property type="protein sequence ID" value="CAD9811845.1"/>
    <property type="molecule type" value="Transcribed_RNA"/>
</dbReference>
<dbReference type="PANTHER" id="PTHR12994:SF17">
    <property type="entry name" value="LD30995P"/>
    <property type="match status" value="1"/>
</dbReference>
<gene>
    <name evidence="2" type="ORF">ASEP1449_LOCUS3670</name>
</gene>
<comment type="similarity">
    <text evidence="1">Belongs to the peptidase C69 family. Secernin subfamily.</text>
</comment>